<dbReference type="Gene3D" id="3.40.630.30">
    <property type="match status" value="1"/>
</dbReference>
<dbReference type="RefSeq" id="WP_102266869.1">
    <property type="nucleotide sequence ID" value="NZ_CALVCM010000001.1"/>
</dbReference>
<name>A0ABT1SII7_9FIRM</name>
<accession>A0ABT1SII7</accession>
<dbReference type="PANTHER" id="PTHR41373">
    <property type="entry name" value="DUF2156 DOMAIN-CONTAINING PROTEIN"/>
    <property type="match status" value="1"/>
</dbReference>
<feature type="domain" description="Phosphatidylglycerol lysyltransferase C-terminal" evidence="1">
    <location>
        <begin position="30"/>
        <end position="291"/>
    </location>
</feature>
<proteinExistence type="predicted"/>
<evidence type="ECO:0000259" key="1">
    <source>
        <dbReference type="Pfam" id="PF09924"/>
    </source>
</evidence>
<dbReference type="Proteomes" id="UP001524435">
    <property type="component" value="Unassembled WGS sequence"/>
</dbReference>
<dbReference type="InterPro" id="IPR016181">
    <property type="entry name" value="Acyl_CoA_acyltransferase"/>
</dbReference>
<dbReference type="InterPro" id="IPR024320">
    <property type="entry name" value="LPG_synthase_C"/>
</dbReference>
<dbReference type="SUPFAM" id="SSF55729">
    <property type="entry name" value="Acyl-CoA N-acyltransferases (Nat)"/>
    <property type="match status" value="2"/>
</dbReference>
<gene>
    <name evidence="2" type="ORF">NE663_01865</name>
</gene>
<evidence type="ECO:0000313" key="2">
    <source>
        <dbReference type="EMBL" id="MCQ5121006.1"/>
    </source>
</evidence>
<reference evidence="2 3" key="1">
    <citation type="submission" date="2022-06" db="EMBL/GenBank/DDBJ databases">
        <title>Isolation of gut microbiota from human fecal samples.</title>
        <authorList>
            <person name="Pamer E.G."/>
            <person name="Barat B."/>
            <person name="Waligurski E."/>
            <person name="Medina S."/>
            <person name="Paddock L."/>
            <person name="Mostad J."/>
        </authorList>
    </citation>
    <scope>NUCLEOTIDE SEQUENCE [LARGE SCALE GENOMIC DNA]</scope>
    <source>
        <strain evidence="2 3">DFI.6.1</strain>
    </source>
</reference>
<organism evidence="2 3">
    <name type="scientific">Massilicoli timonensis</name>
    <dbReference type="NCBI Taxonomy" id="2015901"/>
    <lineage>
        <taxon>Bacteria</taxon>
        <taxon>Bacillati</taxon>
        <taxon>Bacillota</taxon>
        <taxon>Erysipelotrichia</taxon>
        <taxon>Erysipelotrichales</taxon>
        <taxon>Erysipelotrichaceae</taxon>
        <taxon>Massilicoli</taxon>
    </lineage>
</organism>
<protein>
    <submittedName>
        <fullName evidence="2">Phosphatidylglycerol lysyltransferase domain-containing protein</fullName>
    </submittedName>
</protein>
<keyword evidence="3" id="KW-1185">Reference proteome</keyword>
<dbReference type="InterPro" id="IPR016732">
    <property type="entry name" value="UCP018688"/>
</dbReference>
<dbReference type="EMBL" id="JANGCH010000002">
    <property type="protein sequence ID" value="MCQ5121006.1"/>
    <property type="molecule type" value="Genomic_DNA"/>
</dbReference>
<sequence length="297" mass="34939">MESLGISELTADDIALVQPYLDRSGYELCNYNLVTLLVWGGMWPVWKYVEDHFILLLSVHEGGWFLYMPLCEERYFEEALRRAQELFDQMGEPLLLDGFSYQGMEKAKRVFPNCEVRNFRSTYDYVYLCESLRTFAGKKLQKKRNHLNAFYKQYEGRYVYEAIDKDNMAECLAFLDEWRSDEMNEEMAAEKAGIHKMFERYEEYGIVGGLLRVDGAVKAFALGTRLNKEMCDMNVEKADPSIRGIYQAIAKEYLSHAFLDCKYVNREDDMGEEKLRKAKQAYHPIFLLMKYQILVKR</sequence>
<dbReference type="Pfam" id="PF09924">
    <property type="entry name" value="LPG_synthase_C"/>
    <property type="match status" value="1"/>
</dbReference>
<comment type="caution">
    <text evidence="2">The sequence shown here is derived from an EMBL/GenBank/DDBJ whole genome shotgun (WGS) entry which is preliminary data.</text>
</comment>
<evidence type="ECO:0000313" key="3">
    <source>
        <dbReference type="Proteomes" id="UP001524435"/>
    </source>
</evidence>
<dbReference type="PANTHER" id="PTHR41373:SF1">
    <property type="entry name" value="PHOSPHATIDYLGLYCEROL LYSYLTRANSFERASE C-TERMINAL DOMAIN-CONTAINING PROTEIN"/>
    <property type="match status" value="1"/>
</dbReference>
<dbReference type="PIRSF" id="PIRSF018688">
    <property type="entry name" value="UCP018688"/>
    <property type="match status" value="1"/>
</dbReference>